<accession>A0A5C4M2H1</accession>
<dbReference type="SUPFAM" id="SSF143968">
    <property type="entry name" value="UbiD C-terminal domain-like"/>
    <property type="match status" value="1"/>
</dbReference>
<evidence type="ECO:0000259" key="3">
    <source>
        <dbReference type="Pfam" id="PF20695"/>
    </source>
</evidence>
<dbReference type="InterPro" id="IPR002830">
    <property type="entry name" value="UbiD"/>
</dbReference>
<evidence type="ECO:0000259" key="2">
    <source>
        <dbReference type="Pfam" id="PF01977"/>
    </source>
</evidence>
<evidence type="ECO:0000313" key="5">
    <source>
        <dbReference type="EMBL" id="TNC25337.1"/>
    </source>
</evidence>
<dbReference type="Proteomes" id="UP000305546">
    <property type="component" value="Unassembled WGS sequence"/>
</dbReference>
<protein>
    <submittedName>
        <fullName evidence="5">UbiD family decarboxylase</fullName>
    </submittedName>
</protein>
<feature type="domain" description="3-octaprenyl-4-hydroxybenzoate carboxy-lyase-like C-terminal" evidence="4">
    <location>
        <begin position="327"/>
        <end position="423"/>
    </location>
</feature>
<feature type="domain" description="3-octaprenyl-4-hydroxybenzoate carboxy-lyase-like N-terminal" evidence="3">
    <location>
        <begin position="12"/>
        <end position="100"/>
    </location>
</feature>
<dbReference type="EMBL" id="VDFW01000011">
    <property type="protein sequence ID" value="TNC25337.1"/>
    <property type="molecule type" value="Genomic_DNA"/>
</dbReference>
<dbReference type="SUPFAM" id="SSF50475">
    <property type="entry name" value="FMN-binding split barrel"/>
    <property type="match status" value="1"/>
</dbReference>
<dbReference type="Gene3D" id="3.40.1670.10">
    <property type="entry name" value="UbiD C-terminal domain-like"/>
    <property type="match status" value="1"/>
</dbReference>
<proteinExistence type="predicted"/>
<dbReference type="Pfam" id="PF20696">
    <property type="entry name" value="UbiD_C"/>
    <property type="match status" value="1"/>
</dbReference>
<evidence type="ECO:0000313" key="6">
    <source>
        <dbReference type="Proteomes" id="UP000305546"/>
    </source>
</evidence>
<evidence type="ECO:0000256" key="1">
    <source>
        <dbReference type="SAM" id="MobiDB-lite"/>
    </source>
</evidence>
<sequence length="534" mass="59219">MTSYPDLHEHVRRLEEAGLLIRVHRPIDKNTELHPLVRWQFCGGVPPEQRKAFLFENVVDGNGRRYDIPVLVGALASNREIYALSMGCPLDEVTPTWARAMGNPIEPQVVSDAPCQEIVVEGGELNTNGLDALPVPISTPGWDNAPYLTSGHYLTRDPETGVQNSGNYRGQIKSPTCVGMNASHELNQGITVHWNKARALGQKLPCAIVVGAPPCVTLTAVQKVPMGLDELAVAGGLVGSPLRVAKARTVDVLVPAEAEIVIEGYIDTEFLEPEAPFGESHGHVNLQEYNAFMDVTAITRRRDAIFTSILSQVTPSESSLIKRIAYEERFLTTLHEIGIHGLKRVFLHEPLTNIRKFVVLVFENGAEETNVWRAMYAASSLQNAVGKFTIAVNEDIDPENTDAILWALAYRMDPRRDMQVVEHRSWGHGPAGPVNDGQDAAILLDATLKQPYPPISLPKREYMERARTIWEELGLPALEPRAPWFGYSLGDWSDEFEQEAQLAVRGEFWSTAEKHAAHRRSDVPMNTPVRSSDD</sequence>
<dbReference type="OrthoDB" id="9809841at2"/>
<dbReference type="GO" id="GO:0016831">
    <property type="term" value="F:carboxy-lyase activity"/>
    <property type="evidence" value="ECO:0007669"/>
    <property type="project" value="InterPro"/>
</dbReference>
<name>A0A5C4M2H1_9PSEU</name>
<dbReference type="RefSeq" id="WP_139097274.1">
    <property type="nucleotide sequence ID" value="NZ_VDFW01000011.1"/>
</dbReference>
<comment type="caution">
    <text evidence="5">The sequence shown here is derived from an EMBL/GenBank/DDBJ whole genome shotgun (WGS) entry which is preliminary data.</text>
</comment>
<dbReference type="InterPro" id="IPR049383">
    <property type="entry name" value="UbiD-like_N"/>
</dbReference>
<dbReference type="InterPro" id="IPR049381">
    <property type="entry name" value="UbiD-like_C"/>
</dbReference>
<evidence type="ECO:0000259" key="4">
    <source>
        <dbReference type="Pfam" id="PF20696"/>
    </source>
</evidence>
<feature type="domain" description="3-octaprenyl-4-hydroxybenzoate carboxy-lyase-like Rift-related" evidence="2">
    <location>
        <begin position="110"/>
        <end position="310"/>
    </location>
</feature>
<organism evidence="5 6">
    <name type="scientific">Amycolatopsis alkalitolerans</name>
    <dbReference type="NCBI Taxonomy" id="2547244"/>
    <lineage>
        <taxon>Bacteria</taxon>
        <taxon>Bacillati</taxon>
        <taxon>Actinomycetota</taxon>
        <taxon>Actinomycetes</taxon>
        <taxon>Pseudonocardiales</taxon>
        <taxon>Pseudonocardiaceae</taxon>
        <taxon>Amycolatopsis</taxon>
    </lineage>
</organism>
<dbReference type="AlphaFoldDB" id="A0A5C4M2H1"/>
<gene>
    <name evidence="5" type="ORF">FG385_14640</name>
</gene>
<keyword evidence="6" id="KW-1185">Reference proteome</keyword>
<dbReference type="Pfam" id="PF20695">
    <property type="entry name" value="UbiD_N"/>
    <property type="match status" value="1"/>
</dbReference>
<dbReference type="PANTHER" id="PTHR30108:SF17">
    <property type="entry name" value="FERULIC ACID DECARBOXYLASE 1"/>
    <property type="match status" value="1"/>
</dbReference>
<reference evidence="5 6" key="1">
    <citation type="submission" date="2019-06" db="EMBL/GenBank/DDBJ databases">
        <title>Amycolatopsis alkalitolerans sp. nov., isolated from Gastrodia elata Blume.</title>
        <authorList>
            <person name="Narsing Rao M.P."/>
            <person name="Li W.J."/>
        </authorList>
    </citation>
    <scope>NUCLEOTIDE SEQUENCE [LARGE SCALE GENOMIC DNA]</scope>
    <source>
        <strain evidence="5 6">SYSUP0005</strain>
    </source>
</reference>
<dbReference type="InterPro" id="IPR048304">
    <property type="entry name" value="UbiD_Rift_dom"/>
</dbReference>
<dbReference type="PANTHER" id="PTHR30108">
    <property type="entry name" value="3-OCTAPRENYL-4-HYDROXYBENZOATE CARBOXY-LYASE-RELATED"/>
    <property type="match status" value="1"/>
</dbReference>
<dbReference type="Pfam" id="PF01977">
    <property type="entry name" value="UbiD"/>
    <property type="match status" value="1"/>
</dbReference>
<feature type="region of interest" description="Disordered" evidence="1">
    <location>
        <begin position="515"/>
        <end position="534"/>
    </location>
</feature>
<dbReference type="GO" id="GO:0005737">
    <property type="term" value="C:cytoplasm"/>
    <property type="evidence" value="ECO:0007669"/>
    <property type="project" value="TreeGrafter"/>
</dbReference>